<evidence type="ECO:0000313" key="3">
    <source>
        <dbReference type="Proteomes" id="UP000663828"/>
    </source>
</evidence>
<protein>
    <submittedName>
        <fullName evidence="2">Uncharacterized protein</fullName>
    </submittedName>
</protein>
<feature type="region of interest" description="Disordered" evidence="1">
    <location>
        <begin position="73"/>
        <end position="95"/>
    </location>
</feature>
<gene>
    <name evidence="2" type="ORF">XAT740_LOCUS50933</name>
</gene>
<feature type="compositionally biased region" description="Polar residues" evidence="1">
    <location>
        <begin position="22"/>
        <end position="35"/>
    </location>
</feature>
<accession>A0A816CPE0</accession>
<keyword evidence="3" id="KW-1185">Reference proteome</keyword>
<evidence type="ECO:0000256" key="1">
    <source>
        <dbReference type="SAM" id="MobiDB-lite"/>
    </source>
</evidence>
<name>A0A816CPE0_ADIRI</name>
<proteinExistence type="predicted"/>
<sequence>MFCALNFRIITCIPIPDTETRTVTSPLKNPTSDNKPFTKKRPVTDLSPKAARLCIFLRLDSVDLVEAVVTSDDEENQPKLNAAGKLRYPAISHKT</sequence>
<dbReference type="Proteomes" id="UP000663828">
    <property type="component" value="Unassembled WGS sequence"/>
</dbReference>
<comment type="caution">
    <text evidence="2">The sequence shown here is derived from an EMBL/GenBank/DDBJ whole genome shotgun (WGS) entry which is preliminary data.</text>
</comment>
<dbReference type="AlphaFoldDB" id="A0A816CPE0"/>
<dbReference type="EMBL" id="CAJNOR010007958">
    <property type="protein sequence ID" value="CAF1626163.1"/>
    <property type="molecule type" value="Genomic_DNA"/>
</dbReference>
<evidence type="ECO:0000313" key="2">
    <source>
        <dbReference type="EMBL" id="CAF1626163.1"/>
    </source>
</evidence>
<reference evidence="2" key="1">
    <citation type="submission" date="2021-02" db="EMBL/GenBank/DDBJ databases">
        <authorList>
            <person name="Nowell W R."/>
        </authorList>
    </citation>
    <scope>NUCLEOTIDE SEQUENCE</scope>
</reference>
<feature type="region of interest" description="Disordered" evidence="1">
    <location>
        <begin position="22"/>
        <end position="42"/>
    </location>
</feature>
<organism evidence="2 3">
    <name type="scientific">Adineta ricciae</name>
    <name type="common">Rotifer</name>
    <dbReference type="NCBI Taxonomy" id="249248"/>
    <lineage>
        <taxon>Eukaryota</taxon>
        <taxon>Metazoa</taxon>
        <taxon>Spiralia</taxon>
        <taxon>Gnathifera</taxon>
        <taxon>Rotifera</taxon>
        <taxon>Eurotatoria</taxon>
        <taxon>Bdelloidea</taxon>
        <taxon>Adinetida</taxon>
        <taxon>Adinetidae</taxon>
        <taxon>Adineta</taxon>
    </lineage>
</organism>